<dbReference type="OrthoDB" id="9767863at2"/>
<feature type="transmembrane region" description="Helical" evidence="1">
    <location>
        <begin position="137"/>
        <end position="158"/>
    </location>
</feature>
<dbReference type="AlphaFoldDB" id="A0A135ZZU0"/>
<dbReference type="EMBL" id="LSNE01000006">
    <property type="protein sequence ID" value="KXI28495.1"/>
    <property type="molecule type" value="Genomic_DNA"/>
</dbReference>
<dbReference type="Gene3D" id="3.20.20.140">
    <property type="entry name" value="Metal-dependent hydrolases"/>
    <property type="match status" value="1"/>
</dbReference>
<dbReference type="InterPro" id="IPR003141">
    <property type="entry name" value="Pol/His_phosphatase_N"/>
</dbReference>
<feature type="transmembrane region" description="Helical" evidence="1">
    <location>
        <begin position="569"/>
        <end position="588"/>
    </location>
</feature>
<dbReference type="Proteomes" id="UP000070299">
    <property type="component" value="Unassembled WGS sequence"/>
</dbReference>
<feature type="transmembrane region" description="Helical" evidence="1">
    <location>
        <begin position="411"/>
        <end position="429"/>
    </location>
</feature>
<reference evidence="4" key="1">
    <citation type="submission" date="2016-02" db="EMBL/GenBank/DDBJ databases">
        <authorList>
            <person name="Schultz-Johansen M."/>
            <person name="Glaring M.A."/>
            <person name="Bech P.K."/>
            <person name="Stougaard P."/>
        </authorList>
    </citation>
    <scope>NUCLEOTIDE SEQUENCE [LARGE SCALE GENOMIC DNA]</scope>
    <source>
        <strain evidence="4">S66</strain>
    </source>
</reference>
<feature type="transmembrane region" description="Helical" evidence="1">
    <location>
        <begin position="649"/>
        <end position="669"/>
    </location>
</feature>
<feature type="domain" description="Polymerase/histidinol phosphatase N-terminal" evidence="2">
    <location>
        <begin position="849"/>
        <end position="921"/>
    </location>
</feature>
<proteinExistence type="predicted"/>
<dbReference type="RefSeq" id="WP_068377443.1">
    <property type="nucleotide sequence ID" value="NZ_LSNE01000006.1"/>
</dbReference>
<feature type="transmembrane region" description="Helical" evidence="1">
    <location>
        <begin position="107"/>
        <end position="125"/>
    </location>
</feature>
<dbReference type="PANTHER" id="PTHR23028">
    <property type="entry name" value="ACETYLTRANSFERASE"/>
    <property type="match status" value="1"/>
</dbReference>
<dbReference type="SUPFAM" id="SSF89550">
    <property type="entry name" value="PHP domain-like"/>
    <property type="match status" value="1"/>
</dbReference>
<feature type="transmembrane region" description="Helical" evidence="1">
    <location>
        <begin position="209"/>
        <end position="225"/>
    </location>
</feature>
<feature type="transmembrane region" description="Helical" evidence="1">
    <location>
        <begin position="231"/>
        <end position="247"/>
    </location>
</feature>
<evidence type="ECO:0000259" key="2">
    <source>
        <dbReference type="SMART" id="SM00481"/>
    </source>
</evidence>
<dbReference type="PANTHER" id="PTHR23028:SF53">
    <property type="entry name" value="ACYL_TRANSF_3 DOMAIN-CONTAINING PROTEIN"/>
    <property type="match status" value="1"/>
</dbReference>
<feature type="transmembrane region" description="Helical" evidence="1">
    <location>
        <begin position="322"/>
        <end position="338"/>
    </location>
</feature>
<feature type="transmembrane region" description="Helical" evidence="1">
    <location>
        <begin position="538"/>
        <end position="557"/>
    </location>
</feature>
<dbReference type="GO" id="GO:0016020">
    <property type="term" value="C:membrane"/>
    <property type="evidence" value="ECO:0007669"/>
    <property type="project" value="TreeGrafter"/>
</dbReference>
<dbReference type="SMART" id="SM00481">
    <property type="entry name" value="POLIIIAc"/>
    <property type="match status" value="1"/>
</dbReference>
<evidence type="ECO:0000313" key="3">
    <source>
        <dbReference type="EMBL" id="KXI28495.1"/>
    </source>
</evidence>
<dbReference type="STRING" id="1799789.AX660_15505"/>
<protein>
    <recommendedName>
        <fullName evidence="2">Polymerase/histidinol phosphatase N-terminal domain-containing protein</fullName>
    </recommendedName>
</protein>
<keyword evidence="4" id="KW-1185">Reference proteome</keyword>
<feature type="transmembrane region" description="Helical" evidence="1">
    <location>
        <begin position="48"/>
        <end position="66"/>
    </location>
</feature>
<feature type="transmembrane region" description="Helical" evidence="1">
    <location>
        <begin position="78"/>
        <end position="95"/>
    </location>
</feature>
<evidence type="ECO:0000256" key="1">
    <source>
        <dbReference type="SAM" id="Phobius"/>
    </source>
</evidence>
<feature type="transmembrane region" description="Helical" evidence="1">
    <location>
        <begin position="487"/>
        <end position="506"/>
    </location>
</feature>
<sequence length="1229" mass="138965">MRSLLYLIIFAIIYGSYYPFNFQFADTSEVRILTLINFSFWKSSVSDLIANTVLFIPFGFVISKAFHSQITIKYASQYLLFGFVLAFLIQVGQVWTPERIPWGGDAIWNVIGCLFGIFLAKVFSLSHLHFSHTLSPYLSICLYLGLALVFIKLAPYSPSLDFGVLKTNLKNIIAHPHIDWYWTYESVVTWLIAFYLLSQAQLKWLTTDKFVLLVVTVLSVKFLIINNNINISQIVGASIALVSWGSLKALINKQLLLVAFGFVIVLNGLHPFELKPLPSDFHWLPFTGSLNGNILLNIIAMSKKTVFYISAVWLMFLVTKKLRFSTITVALVVFIGEYSQRFVTDSVAEITDAILVFFGGYILSVFLIKSDSDTPNNTQSNPNYNRDFNSTLAPENVNVGIKQRDISGLDGLRACAALAVFVVHFQQFTSIGGTLGPVDFERWMVNGNTGVALFFALSGFLLSMPFWQANKEHTLPNIKHYFIKRALRIIPLFYVCFILLMALKGFKGAEVNFNNIVSHLFFLHNLKDDQVMSFNPPFWTLAVEMQFYLLLPLFFIFIKKLDRKSGTLLFIFLVPVIYILYSLLMSWLSEWHDWPIRIPLIWPFGIELESVNGAALKYSTMAHLPHFLIGVVAASLFLTYRNSEKPKPILCEVLFWLASISVAIILSTSLDELFQLNYGRYNFPVVPLLLGVILVTAPNSFFAKRLLDLALLKWVGIISYGVYLFHYPLLKATKSFFDLAGLNVSNHAVLYGLSSLILTLLFAHLSFKYFESPVMQQFTKERSVMSDKPIQKPTLQTGDTKKMQFSIYKLGVFAVFMIGIVGLFYVVMSQKTTKPNLIPWASNNANIIFDHHTHTKYSDGSLTLDELTELASISGCDALAITDHTDSQRSFSPEKIEKIEKLRKQYPNLLILNGVELGMPDYEQREHVNIITTPEYETTLLPEVFKRLKESNKLPKSSRDRFVLDNIFKNAEETNHSIAIYNHPSRKDQTEDENLSDIKNWNTNRQNIEGISGAPGHQKSKDIGSYREHFKTIDRWDPAVAEVGSTLDQLLDEGLDVWGAIASSDYHNEKMDYPPCGFSRMHVSTPAKTYDGLMTALKNGTFWASHGKFLSEFKLVAEISEKQLRLSPGEAASIDAGTIALIQVELQREKDYLGLPLDVELVTNCVSGEPELLGAIRVPAFSNTAEAFLPINNSGKDAQSCYLRSRVQVEASEGLTYMAYSNHIRFLLN</sequence>
<comment type="caution">
    <text evidence="3">The sequence shown here is derived from an EMBL/GenBank/DDBJ whole genome shotgun (WGS) entry which is preliminary data.</text>
</comment>
<dbReference type="Pfam" id="PF01757">
    <property type="entry name" value="Acyl_transf_3"/>
    <property type="match status" value="1"/>
</dbReference>
<dbReference type="Pfam" id="PF04892">
    <property type="entry name" value="VanZ"/>
    <property type="match status" value="1"/>
</dbReference>
<evidence type="ECO:0000313" key="4">
    <source>
        <dbReference type="Proteomes" id="UP000070299"/>
    </source>
</evidence>
<dbReference type="InterPro" id="IPR004013">
    <property type="entry name" value="PHP_dom"/>
</dbReference>
<keyword evidence="1" id="KW-0812">Transmembrane</keyword>
<name>A0A135ZZU0_9ALTE</name>
<feature type="transmembrane region" description="Helical" evidence="1">
    <location>
        <begin position="350"/>
        <end position="368"/>
    </location>
</feature>
<feature type="transmembrane region" description="Helical" evidence="1">
    <location>
        <begin position="178"/>
        <end position="197"/>
    </location>
</feature>
<dbReference type="GO" id="GO:0016747">
    <property type="term" value="F:acyltransferase activity, transferring groups other than amino-acyl groups"/>
    <property type="evidence" value="ECO:0007669"/>
    <property type="project" value="InterPro"/>
</dbReference>
<feature type="transmembrane region" description="Helical" evidence="1">
    <location>
        <begin position="622"/>
        <end position="640"/>
    </location>
</feature>
<dbReference type="InterPro" id="IPR006976">
    <property type="entry name" value="VanZ-like"/>
</dbReference>
<organism evidence="3 4">
    <name type="scientific">Paraglaciecola hydrolytica</name>
    <dbReference type="NCBI Taxonomy" id="1799789"/>
    <lineage>
        <taxon>Bacteria</taxon>
        <taxon>Pseudomonadati</taxon>
        <taxon>Pseudomonadota</taxon>
        <taxon>Gammaproteobacteria</taxon>
        <taxon>Alteromonadales</taxon>
        <taxon>Alteromonadaceae</taxon>
        <taxon>Paraglaciecola</taxon>
    </lineage>
</organism>
<keyword evidence="1" id="KW-0472">Membrane</keyword>
<dbReference type="InterPro" id="IPR002656">
    <property type="entry name" value="Acyl_transf_3_dom"/>
</dbReference>
<gene>
    <name evidence="3" type="ORF">AX660_15505</name>
</gene>
<dbReference type="Pfam" id="PF02811">
    <property type="entry name" value="PHP"/>
    <property type="match status" value="1"/>
</dbReference>
<feature type="transmembrane region" description="Helical" evidence="1">
    <location>
        <begin position="681"/>
        <end position="702"/>
    </location>
</feature>
<feature type="transmembrane region" description="Helical" evidence="1">
    <location>
        <begin position="709"/>
        <end position="729"/>
    </location>
</feature>
<feature type="transmembrane region" description="Helical" evidence="1">
    <location>
        <begin position="749"/>
        <end position="770"/>
    </location>
</feature>
<feature type="transmembrane region" description="Helical" evidence="1">
    <location>
        <begin position="810"/>
        <end position="828"/>
    </location>
</feature>
<dbReference type="GO" id="GO:0000271">
    <property type="term" value="P:polysaccharide biosynthetic process"/>
    <property type="evidence" value="ECO:0007669"/>
    <property type="project" value="TreeGrafter"/>
</dbReference>
<feature type="transmembrane region" description="Helical" evidence="1">
    <location>
        <begin position="449"/>
        <end position="467"/>
    </location>
</feature>
<keyword evidence="1" id="KW-1133">Transmembrane helix</keyword>
<feature type="transmembrane region" description="Helical" evidence="1">
    <location>
        <begin position="254"/>
        <end position="274"/>
    </location>
</feature>
<dbReference type="InterPro" id="IPR016195">
    <property type="entry name" value="Pol/histidinol_Pase-like"/>
</dbReference>
<accession>A0A135ZZU0</accession>
<dbReference type="InterPro" id="IPR050879">
    <property type="entry name" value="Acyltransferase_3"/>
</dbReference>